<name>A0A4D4J2J7_9PSEU</name>
<proteinExistence type="predicted"/>
<gene>
    <name evidence="1" type="ORF">GTS_24780</name>
</gene>
<comment type="caution">
    <text evidence="1">The sequence shown here is derived from an EMBL/GenBank/DDBJ whole genome shotgun (WGS) entry which is preliminary data.</text>
</comment>
<evidence type="ECO:0000313" key="2">
    <source>
        <dbReference type="Proteomes" id="UP000298860"/>
    </source>
</evidence>
<organism evidence="1 2">
    <name type="scientific">Gandjariella thermophila</name>
    <dbReference type="NCBI Taxonomy" id="1931992"/>
    <lineage>
        <taxon>Bacteria</taxon>
        <taxon>Bacillati</taxon>
        <taxon>Actinomycetota</taxon>
        <taxon>Actinomycetes</taxon>
        <taxon>Pseudonocardiales</taxon>
        <taxon>Pseudonocardiaceae</taxon>
        <taxon>Gandjariella</taxon>
    </lineage>
</organism>
<dbReference type="EMBL" id="BJFL01000010">
    <property type="protein sequence ID" value="GDY30845.1"/>
    <property type="molecule type" value="Genomic_DNA"/>
</dbReference>
<sequence>MPVAIPFVRPLLRRDYPFLRRDFPTTTISKVTDCACESGEHTFTTVSVDDEKQMTLERRKCVCTGCFDCEAREVRIIPHEATEGHHHADPLATG</sequence>
<evidence type="ECO:0000313" key="1">
    <source>
        <dbReference type="EMBL" id="GDY30845.1"/>
    </source>
</evidence>
<protein>
    <submittedName>
        <fullName evidence="1">Uncharacterized protein</fullName>
    </submittedName>
</protein>
<dbReference type="AlphaFoldDB" id="A0A4D4J2J7"/>
<accession>A0A4D4J2J7</accession>
<keyword evidence="2" id="KW-1185">Reference proteome</keyword>
<dbReference type="Proteomes" id="UP000298860">
    <property type="component" value="Unassembled WGS sequence"/>
</dbReference>
<reference evidence="2" key="1">
    <citation type="submission" date="2019-04" db="EMBL/GenBank/DDBJ databases">
        <title>Draft genome sequence of Pseudonocardiaceae bacterium SL3-2-4.</title>
        <authorList>
            <person name="Ningsih F."/>
            <person name="Yokota A."/>
            <person name="Sakai Y."/>
            <person name="Nanatani K."/>
            <person name="Yabe S."/>
            <person name="Oetari A."/>
            <person name="Sjamsuridzal W."/>
        </authorList>
    </citation>
    <scope>NUCLEOTIDE SEQUENCE [LARGE SCALE GENOMIC DNA]</scope>
    <source>
        <strain evidence="2">SL3-2-4</strain>
    </source>
</reference>